<sequence>MRKYSVHVWLVVFLLLLPFLGIPTGWKKTLAILTLLFIAVRVLLSHSRHYLEKDEMFSEAEHKVEGASQEQSISHD</sequence>
<evidence type="ECO:0000313" key="3">
    <source>
        <dbReference type="Proteomes" id="UP000178121"/>
    </source>
</evidence>
<keyword evidence="1" id="KW-0812">Transmembrane</keyword>
<protein>
    <submittedName>
        <fullName evidence="2">Uncharacterized protein</fullName>
    </submittedName>
</protein>
<name>A0A1G2M8W1_9BACT</name>
<dbReference type="AlphaFoldDB" id="A0A1G2M8W1"/>
<proteinExistence type="predicted"/>
<dbReference type="Proteomes" id="UP000178121">
    <property type="component" value="Unassembled WGS sequence"/>
</dbReference>
<gene>
    <name evidence="2" type="ORF">A2849_01005</name>
</gene>
<feature type="transmembrane region" description="Helical" evidence="1">
    <location>
        <begin position="31"/>
        <end position="51"/>
    </location>
</feature>
<accession>A0A1G2M8W1</accession>
<dbReference type="EMBL" id="MHRI01000030">
    <property type="protein sequence ID" value="OHA20337.1"/>
    <property type="molecule type" value="Genomic_DNA"/>
</dbReference>
<organism evidence="2 3">
    <name type="scientific">Candidatus Taylorbacteria bacterium RIFCSPHIGHO2_01_FULL_51_15</name>
    <dbReference type="NCBI Taxonomy" id="1802304"/>
    <lineage>
        <taxon>Bacteria</taxon>
        <taxon>Candidatus Tayloriibacteriota</taxon>
    </lineage>
</organism>
<keyword evidence="1" id="KW-0472">Membrane</keyword>
<comment type="caution">
    <text evidence="2">The sequence shown here is derived from an EMBL/GenBank/DDBJ whole genome shotgun (WGS) entry which is preliminary data.</text>
</comment>
<evidence type="ECO:0000313" key="2">
    <source>
        <dbReference type="EMBL" id="OHA20337.1"/>
    </source>
</evidence>
<reference evidence="2 3" key="1">
    <citation type="journal article" date="2016" name="Nat. Commun.">
        <title>Thousands of microbial genomes shed light on interconnected biogeochemical processes in an aquifer system.</title>
        <authorList>
            <person name="Anantharaman K."/>
            <person name="Brown C.T."/>
            <person name="Hug L.A."/>
            <person name="Sharon I."/>
            <person name="Castelle C.J."/>
            <person name="Probst A.J."/>
            <person name="Thomas B.C."/>
            <person name="Singh A."/>
            <person name="Wilkins M.J."/>
            <person name="Karaoz U."/>
            <person name="Brodie E.L."/>
            <person name="Williams K.H."/>
            <person name="Hubbard S.S."/>
            <person name="Banfield J.F."/>
        </authorList>
    </citation>
    <scope>NUCLEOTIDE SEQUENCE [LARGE SCALE GENOMIC DNA]</scope>
</reference>
<evidence type="ECO:0000256" key="1">
    <source>
        <dbReference type="SAM" id="Phobius"/>
    </source>
</evidence>
<keyword evidence="1" id="KW-1133">Transmembrane helix</keyword>